<comment type="caution">
    <text evidence="2">The sequence shown here is derived from an EMBL/GenBank/DDBJ whole genome shotgun (WGS) entry which is preliminary data.</text>
</comment>
<dbReference type="Proteomes" id="UP000234345">
    <property type="component" value="Unassembled WGS sequence"/>
</dbReference>
<proteinExistence type="predicted"/>
<evidence type="ECO:0000313" key="2">
    <source>
        <dbReference type="EMBL" id="SOO22686.1"/>
    </source>
</evidence>
<feature type="region of interest" description="Disordered" evidence="1">
    <location>
        <begin position="18"/>
        <end position="47"/>
    </location>
</feature>
<sequence length="69" mass="7712">MDWWRSLVLFDNAYGIAPYPQPNSSPAGEGRESKPLQQKSRRRENSAGFFDIAHGSCHMARALHASHAT</sequence>
<accession>A0A7Z7IW46</accession>
<evidence type="ECO:0000256" key="1">
    <source>
        <dbReference type="SAM" id="MobiDB-lite"/>
    </source>
</evidence>
<reference evidence="2 3" key="1">
    <citation type="submission" date="2017-10" db="EMBL/GenBank/DDBJ databases">
        <authorList>
            <person name="Regsiter A."/>
            <person name="William W."/>
        </authorList>
    </citation>
    <scope>NUCLEOTIDE SEQUENCE [LARGE SCALE GENOMIC DNA]</scope>
    <source>
        <strain evidence="2 3">CFBP6991</strain>
    </source>
</reference>
<protein>
    <submittedName>
        <fullName evidence="2">Uncharacterized protein</fullName>
    </submittedName>
</protein>
<dbReference type="EMBL" id="OCZC01000043">
    <property type="protein sequence ID" value="SOO22686.1"/>
    <property type="molecule type" value="Genomic_DNA"/>
</dbReference>
<organism evidence="2 3">
    <name type="scientific">Xanthomonas campestris pv. phaseoli</name>
    <dbReference type="NCBI Taxonomy" id="317013"/>
    <lineage>
        <taxon>Bacteria</taxon>
        <taxon>Pseudomonadati</taxon>
        <taxon>Pseudomonadota</taxon>
        <taxon>Gammaproteobacteria</taxon>
        <taxon>Lysobacterales</taxon>
        <taxon>Lysobacteraceae</taxon>
        <taxon>Xanthomonas</taxon>
    </lineage>
</organism>
<dbReference type="AlphaFoldDB" id="A0A7Z7IW46"/>
<gene>
    <name evidence="2" type="ORF">XFF6991_150450</name>
</gene>
<name>A0A7Z7IW46_XANCH</name>
<evidence type="ECO:0000313" key="3">
    <source>
        <dbReference type="Proteomes" id="UP000234345"/>
    </source>
</evidence>